<accession>A0A4Y9KSQ7</accession>
<organism evidence="1 4">
    <name type="scientific">Bradyrhizobium frederickii</name>
    <dbReference type="NCBI Taxonomy" id="2560054"/>
    <lineage>
        <taxon>Bacteria</taxon>
        <taxon>Pseudomonadati</taxon>
        <taxon>Pseudomonadota</taxon>
        <taxon>Alphaproteobacteria</taxon>
        <taxon>Hyphomicrobiales</taxon>
        <taxon>Nitrobacteraceae</taxon>
        <taxon>Bradyrhizobium</taxon>
    </lineage>
</organism>
<evidence type="ECO:0000313" key="1">
    <source>
        <dbReference type="EMBL" id="TFV30244.1"/>
    </source>
</evidence>
<dbReference type="EMBL" id="SPQU01000037">
    <property type="protein sequence ID" value="TFV30244.1"/>
    <property type="molecule type" value="Genomic_DNA"/>
</dbReference>
<sequence>MVTTTLAPPPVKIAPFPLAAVEAKLRDELVEAVKIEASIRGMALPTAPADIAKASVHVDSLVVVSILCAVEPIVGFELPESVVRAGGYTSVDSALGQLLPRLEKEWTKKKGAQS</sequence>
<gene>
    <name evidence="2" type="ORF">E4K64_37215</name>
    <name evidence="1" type="ORF">E4K66_36045</name>
</gene>
<dbReference type="AlphaFoldDB" id="A0A4Y9KSQ7"/>
<keyword evidence="4" id="KW-1185">Reference proteome</keyword>
<evidence type="ECO:0008006" key="5">
    <source>
        <dbReference type="Google" id="ProtNLM"/>
    </source>
</evidence>
<dbReference type="Proteomes" id="UP000298225">
    <property type="component" value="Unassembled WGS sequence"/>
</dbReference>
<evidence type="ECO:0000313" key="3">
    <source>
        <dbReference type="Proteomes" id="UP000297700"/>
    </source>
</evidence>
<dbReference type="OrthoDB" id="8254464at2"/>
<comment type="caution">
    <text evidence="1">The sequence shown here is derived from an EMBL/GenBank/DDBJ whole genome shotgun (WGS) entry which is preliminary data.</text>
</comment>
<protein>
    <recommendedName>
        <fullName evidence="5">Carrier domain-containing protein</fullName>
    </recommendedName>
</protein>
<evidence type="ECO:0000313" key="4">
    <source>
        <dbReference type="Proteomes" id="UP000298225"/>
    </source>
</evidence>
<evidence type="ECO:0000313" key="2">
    <source>
        <dbReference type="EMBL" id="TFV68364.1"/>
    </source>
</evidence>
<dbReference type="Proteomes" id="UP000297700">
    <property type="component" value="Unassembled WGS sequence"/>
</dbReference>
<name>A0A4Y9KSQ7_9BRAD</name>
<accession>A0A4Y9NKY0</accession>
<reference evidence="2 3" key="2">
    <citation type="submission" date="2019-03" db="EMBL/GenBank/DDBJ databases">
        <title>Bradyrhizobium strains diversity.</title>
        <authorList>
            <person name="Urquiaga M.C.O."/>
            <person name="Hungria M."/>
            <person name="Delamuta J.R.M."/>
            <person name="Klepa M.S."/>
        </authorList>
    </citation>
    <scope>NUCLEOTIDE SEQUENCE [LARGE SCALE GENOMIC DNA]</scope>
    <source>
        <strain evidence="2 3">CNPSo 3426</strain>
    </source>
</reference>
<dbReference type="EMBL" id="SPQS01000045">
    <property type="protein sequence ID" value="TFV68364.1"/>
    <property type="molecule type" value="Genomic_DNA"/>
</dbReference>
<reference evidence="1 4" key="1">
    <citation type="submission" date="2019-03" db="EMBL/GenBank/DDBJ databases">
        <title>Bradyrhizobium strains diversity isolated from Chamaecrista fasciculata.</title>
        <authorList>
            <person name="Urquiaga M.C.O."/>
            <person name="Hungria M."/>
            <person name="Delamuta J.R.M."/>
        </authorList>
    </citation>
    <scope>NUCLEOTIDE SEQUENCE [LARGE SCALE GENOMIC DNA]</scope>
    <source>
        <strain evidence="1 4">CNPSo 3424</strain>
    </source>
</reference>
<proteinExistence type="predicted"/>
<dbReference type="RefSeq" id="WP_126261412.1">
    <property type="nucleotide sequence ID" value="NZ_SPQS01000045.1"/>
</dbReference>